<evidence type="ECO:0000259" key="1">
    <source>
        <dbReference type="Pfam" id="PF13087"/>
    </source>
</evidence>
<dbReference type="Pfam" id="PF13087">
    <property type="entry name" value="AAA_12"/>
    <property type="match status" value="1"/>
</dbReference>
<gene>
    <name evidence="2" type="ORF">CAUPRSCDRAFT_481</name>
    <name evidence="3" type="ORF">CXG81DRAFT_2044</name>
</gene>
<keyword evidence="2" id="KW-0547">Nucleotide-binding</keyword>
<sequence length="153" mass="17563">LFPSLQHVLINGDHQQLRPLIRDWNLTSSSTMGHDVALDISLMERLVSPPPMLSVARILPYDQLQTQRRMTPCISELIRQYVYPSLKDGDNVLSHPMVPGMPHRLFWLNHRHYEQHVSQAPYNQYEIDMVKALVAHLIRSGTAAKDIAVITSY</sequence>
<dbReference type="PANTHER" id="PTHR10887">
    <property type="entry name" value="DNA2/NAM7 HELICASE FAMILY"/>
    <property type="match status" value="1"/>
</dbReference>
<evidence type="ECO:0000313" key="5">
    <source>
        <dbReference type="Proteomes" id="UP000274922"/>
    </source>
</evidence>
<evidence type="ECO:0000313" key="2">
    <source>
        <dbReference type="EMBL" id="RKO96758.1"/>
    </source>
</evidence>
<accession>A0A4P9X0W4</accession>
<dbReference type="OrthoDB" id="2423195at2759"/>
<dbReference type="Proteomes" id="UP000274922">
    <property type="component" value="Unassembled WGS sequence"/>
</dbReference>
<dbReference type="GO" id="GO:0031380">
    <property type="term" value="C:nuclear RNA-directed RNA polymerase complex"/>
    <property type="evidence" value="ECO:0007669"/>
    <property type="project" value="TreeGrafter"/>
</dbReference>
<feature type="domain" description="DNA2/NAM7 helicase-like C-terminal" evidence="1">
    <location>
        <begin position="39"/>
        <end position="153"/>
    </location>
</feature>
<dbReference type="Proteomes" id="UP000268535">
    <property type="component" value="Unassembled WGS sequence"/>
</dbReference>
<dbReference type="GO" id="GO:0031048">
    <property type="term" value="P:regulatory ncRNA-mediated heterochromatin formation"/>
    <property type="evidence" value="ECO:0007669"/>
    <property type="project" value="TreeGrafter"/>
</dbReference>
<protein>
    <submittedName>
        <fullName evidence="2">Putative NF-X1 finger and helicase domain protein</fullName>
    </submittedName>
</protein>
<dbReference type="InterPro" id="IPR045055">
    <property type="entry name" value="DNA2/NAM7-like"/>
</dbReference>
<dbReference type="InterPro" id="IPR041679">
    <property type="entry name" value="DNA2/NAM7-like_C"/>
</dbReference>
<keyword evidence="2" id="KW-0067">ATP-binding</keyword>
<dbReference type="EMBL" id="ML009645">
    <property type="protein sequence ID" value="RKO96758.1"/>
    <property type="molecule type" value="Genomic_DNA"/>
</dbReference>
<keyword evidence="5" id="KW-1185">Reference proteome</keyword>
<evidence type="ECO:0000313" key="3">
    <source>
        <dbReference type="EMBL" id="RKO98348.1"/>
    </source>
</evidence>
<reference evidence="3" key="2">
    <citation type="submission" date="2018-04" db="EMBL/GenBank/DDBJ databases">
        <title>Leveraging single-cell genomics to expand the Fungal Tree of Life.</title>
        <authorList>
            <consortium name="DOE Joint Genome Institute"/>
            <person name="Ahrendt S.R."/>
            <person name="Quandt C.A."/>
            <person name="Ciobanu D."/>
            <person name="Clum A."/>
            <person name="Salamov A."/>
            <person name="Andreopoulos B."/>
            <person name="Cheng J.-F."/>
            <person name="Woyke T."/>
            <person name="Pelin A."/>
            <person name="Henrissat B."/>
            <person name="Benny G.L."/>
            <person name="Smith M.E."/>
            <person name="James T.Y."/>
            <person name="Grigoriev I.V."/>
        </authorList>
    </citation>
    <scope>NUCLEOTIDE SEQUENCE</scope>
    <source>
        <strain evidence="3">ATCC 52028</strain>
    </source>
</reference>
<name>A0A4P9X0W4_9FUNG</name>
<dbReference type="EMBL" id="ML014473">
    <property type="protein sequence ID" value="RKO98348.1"/>
    <property type="molecule type" value="Genomic_DNA"/>
</dbReference>
<feature type="non-terminal residue" evidence="3">
    <location>
        <position position="153"/>
    </location>
</feature>
<dbReference type="AlphaFoldDB" id="A0A4P9X0W4"/>
<reference evidence="2" key="3">
    <citation type="submission" date="2018-08" db="EMBL/GenBank/DDBJ databases">
        <title>Leveraging single-cell genomics to expand the Fungal Tree of Life.</title>
        <authorList>
            <consortium name="DOE Joint Genome Institute"/>
            <person name="Ahrendt S.R."/>
            <person name="Quandt C.A."/>
            <person name="Ciobanu D."/>
            <person name="Clum A."/>
            <person name="Salamov A."/>
            <person name="Andreopoulos B."/>
            <person name="Cheng J.-F."/>
            <person name="Woyke T."/>
            <person name="Pelin A."/>
            <person name="Henrissat B."/>
            <person name="Reynolds N."/>
            <person name="Benny G.L."/>
            <person name="Smith M.E."/>
            <person name="James T.Y."/>
            <person name="Grigoriev I.V."/>
        </authorList>
    </citation>
    <scope>NUCLEOTIDE SEQUENCE</scope>
    <source>
        <strain evidence="2">ATCC 52028</strain>
    </source>
</reference>
<dbReference type="STRING" id="1555241.A0A4P9X0W4"/>
<dbReference type="GO" id="GO:0004386">
    <property type="term" value="F:helicase activity"/>
    <property type="evidence" value="ECO:0007669"/>
    <property type="project" value="UniProtKB-KW"/>
</dbReference>
<organism evidence="3 5">
    <name type="scientific">Caulochytrium protostelioides</name>
    <dbReference type="NCBI Taxonomy" id="1555241"/>
    <lineage>
        <taxon>Eukaryota</taxon>
        <taxon>Fungi</taxon>
        <taxon>Fungi incertae sedis</taxon>
        <taxon>Chytridiomycota</taxon>
        <taxon>Chytridiomycota incertae sedis</taxon>
        <taxon>Chytridiomycetes</taxon>
        <taxon>Caulochytriales</taxon>
        <taxon>Caulochytriaceae</taxon>
        <taxon>Caulochytrium</taxon>
    </lineage>
</organism>
<dbReference type="InterPro" id="IPR027417">
    <property type="entry name" value="P-loop_NTPase"/>
</dbReference>
<feature type="non-terminal residue" evidence="3">
    <location>
        <position position="1"/>
    </location>
</feature>
<proteinExistence type="predicted"/>
<dbReference type="Gene3D" id="3.40.50.300">
    <property type="entry name" value="P-loop containing nucleotide triphosphate hydrolases"/>
    <property type="match status" value="1"/>
</dbReference>
<keyword evidence="2" id="KW-0378">Hydrolase</keyword>
<reference evidence="4 5" key="1">
    <citation type="journal article" date="2018" name="Nat. Microbiol.">
        <title>Leveraging single-cell genomics to expand the fungal tree of life.</title>
        <authorList>
            <person name="Ahrendt S.R."/>
            <person name="Quandt C.A."/>
            <person name="Ciobanu D."/>
            <person name="Clum A."/>
            <person name="Salamov A."/>
            <person name="Andreopoulos B."/>
            <person name="Cheng J.F."/>
            <person name="Woyke T."/>
            <person name="Pelin A."/>
            <person name="Henrissat B."/>
            <person name="Reynolds N.K."/>
            <person name="Benny G.L."/>
            <person name="Smith M.E."/>
            <person name="James T.Y."/>
            <person name="Grigoriev I.V."/>
        </authorList>
    </citation>
    <scope>NUCLEOTIDE SEQUENCE [LARGE SCALE GENOMIC DNA]</scope>
    <source>
        <strain evidence="4 5">ATCC 52028</strain>
    </source>
</reference>
<dbReference type="PANTHER" id="PTHR10887:SF445">
    <property type="entry name" value="NFX1-TYPE ZINC FINGER-CONTAINING PROTEIN 1"/>
    <property type="match status" value="1"/>
</dbReference>
<dbReference type="SUPFAM" id="SSF52540">
    <property type="entry name" value="P-loop containing nucleoside triphosphate hydrolases"/>
    <property type="match status" value="1"/>
</dbReference>
<keyword evidence="2" id="KW-0347">Helicase</keyword>
<evidence type="ECO:0000313" key="4">
    <source>
        <dbReference type="Proteomes" id="UP000268535"/>
    </source>
</evidence>